<dbReference type="SUPFAM" id="SSF51735">
    <property type="entry name" value="NAD(P)-binding Rossmann-fold domains"/>
    <property type="match status" value="1"/>
</dbReference>
<dbReference type="InterPro" id="IPR012951">
    <property type="entry name" value="BBE"/>
</dbReference>
<evidence type="ECO:0000256" key="4">
    <source>
        <dbReference type="ARBA" id="ARBA00022827"/>
    </source>
</evidence>
<dbReference type="InterPro" id="IPR016169">
    <property type="entry name" value="FAD-bd_PCMH_sub2"/>
</dbReference>
<feature type="chain" id="PRO_5034723182" description="FAD-binding PCMH-type domain-containing protein" evidence="6">
    <location>
        <begin position="23"/>
        <end position="674"/>
    </location>
</feature>
<dbReference type="InterPro" id="IPR036318">
    <property type="entry name" value="FAD-bd_PCMH-like_sf"/>
</dbReference>
<sequence>MAPRLQSVLLLLISLYSALSLGSQYSPYSSSQNALTTCLAAASVPYASRNSAQWTQDTKPYNLRLTYTPAAVAIPTTTKHIQAAVRCGNKNGVRISAKGGGHSYASFGYGGEDGHLVIVLDAMDKVTLNKHMSCNIQAGARLGHVAYELFNLDHRALSHGSCPGVGISGHALHGGYGLASRTYGLTLDNFIGATVVLANGSTVYTAVWERPNLFWALRGAGSSFGIVAELDFMTFKAPETVTPYTIELDWDEDDAVEGLLALQKLATEAPRELNMQIYMAPTGQTIQGVYYGDRDGLNAALRPFLGEINAQISKANTTGWLEGLEYFADGQALDQRRPYNSHSTFYKTSLLTNALTRSQVKSLVGALFDNAKDPSARHSWYLLLDLYGGPNSAVSDKAPSDTAYVHRDKLLLYQFSDRGSSNGEYPEEGFNLLKGFQGSVTSSMDDGEWGMYANYLDSELDGETAARLYYGENLGRLRRIKAEYDPDDIFWNPQGIRPAKPLKFPFVEGDRSRSEVCEVWKLDLASFDSVESLSKKTNTLERIDALIENAGVALVDKTLLEGIEMSVKINVLATMLLGIRALPRLQESARASGIKPRLVSVAVEKLDGDIFEALSREDASMAGRYPLTKLLQFYAAQQMASLYPISETGVVTNILNPGLCTTELNRSSGGLLGL</sequence>
<evidence type="ECO:0000256" key="3">
    <source>
        <dbReference type="ARBA" id="ARBA00022630"/>
    </source>
</evidence>
<keyword evidence="6" id="KW-0732">Signal</keyword>
<keyword evidence="4" id="KW-0274">FAD</keyword>
<dbReference type="GO" id="GO:0016491">
    <property type="term" value="F:oxidoreductase activity"/>
    <property type="evidence" value="ECO:0007669"/>
    <property type="project" value="UniProtKB-KW"/>
</dbReference>
<dbReference type="PROSITE" id="PS51387">
    <property type="entry name" value="FAD_PCMH"/>
    <property type="match status" value="1"/>
</dbReference>
<evidence type="ECO:0000259" key="7">
    <source>
        <dbReference type="PROSITE" id="PS51387"/>
    </source>
</evidence>
<evidence type="ECO:0000313" key="9">
    <source>
        <dbReference type="Proteomes" id="UP000635477"/>
    </source>
</evidence>
<dbReference type="AlphaFoldDB" id="A0A8H4XC00"/>
<dbReference type="OrthoDB" id="415825at2759"/>
<dbReference type="EMBL" id="JABEYC010001145">
    <property type="protein sequence ID" value="KAF4968656.1"/>
    <property type="molecule type" value="Genomic_DNA"/>
</dbReference>
<dbReference type="InterPro" id="IPR050416">
    <property type="entry name" value="FAD-linked_Oxidoreductase"/>
</dbReference>
<dbReference type="SUPFAM" id="SSF56176">
    <property type="entry name" value="FAD-binding/transporter-associated domain-like"/>
    <property type="match status" value="1"/>
</dbReference>
<gene>
    <name evidence="8" type="ORF">FZEAL_10353</name>
</gene>
<proteinExistence type="inferred from homology"/>
<comment type="caution">
    <text evidence="8">The sequence shown here is derived from an EMBL/GenBank/DDBJ whole genome shotgun (WGS) entry which is preliminary data.</text>
</comment>
<name>A0A8H4XC00_9HYPO</name>
<evidence type="ECO:0000256" key="2">
    <source>
        <dbReference type="ARBA" id="ARBA00005466"/>
    </source>
</evidence>
<evidence type="ECO:0000256" key="6">
    <source>
        <dbReference type="SAM" id="SignalP"/>
    </source>
</evidence>
<feature type="domain" description="FAD-binding PCMH-type" evidence="7">
    <location>
        <begin position="65"/>
        <end position="237"/>
    </location>
</feature>
<dbReference type="InterPro" id="IPR006094">
    <property type="entry name" value="Oxid_FAD_bind_N"/>
</dbReference>
<dbReference type="InterPro" id="IPR036291">
    <property type="entry name" value="NAD(P)-bd_dom_sf"/>
</dbReference>
<dbReference type="Gene3D" id="3.40.462.20">
    <property type="match status" value="1"/>
</dbReference>
<evidence type="ECO:0000256" key="1">
    <source>
        <dbReference type="ARBA" id="ARBA00001974"/>
    </source>
</evidence>
<comment type="similarity">
    <text evidence="2">Belongs to the oxygen-dependent FAD-linked oxidoreductase family.</text>
</comment>
<dbReference type="Gene3D" id="3.40.50.720">
    <property type="entry name" value="NAD(P)-binding Rossmann-like Domain"/>
    <property type="match status" value="1"/>
</dbReference>
<feature type="signal peptide" evidence="6">
    <location>
        <begin position="1"/>
        <end position="22"/>
    </location>
</feature>
<keyword evidence="9" id="KW-1185">Reference proteome</keyword>
<dbReference type="PANTHER" id="PTHR42973:SF39">
    <property type="entry name" value="FAD-BINDING PCMH-TYPE DOMAIN-CONTAINING PROTEIN"/>
    <property type="match status" value="1"/>
</dbReference>
<dbReference type="PANTHER" id="PTHR42973">
    <property type="entry name" value="BINDING OXIDOREDUCTASE, PUTATIVE (AFU_ORTHOLOGUE AFUA_1G17690)-RELATED"/>
    <property type="match status" value="1"/>
</dbReference>
<dbReference type="Pfam" id="PF01565">
    <property type="entry name" value="FAD_binding_4"/>
    <property type="match status" value="1"/>
</dbReference>
<dbReference type="Proteomes" id="UP000635477">
    <property type="component" value="Unassembled WGS sequence"/>
</dbReference>
<protein>
    <recommendedName>
        <fullName evidence="7">FAD-binding PCMH-type domain-containing protein</fullName>
    </recommendedName>
</protein>
<dbReference type="Gene3D" id="3.30.465.10">
    <property type="match status" value="1"/>
</dbReference>
<reference evidence="8" key="1">
    <citation type="journal article" date="2020" name="BMC Genomics">
        <title>Correction to: Identification and distribution of gene clusters required for synthesis of sphingolipid metabolism inhibitors in diverse species of the filamentous fungus Fusarium.</title>
        <authorList>
            <person name="Kim H.S."/>
            <person name="Lohmar J.M."/>
            <person name="Busman M."/>
            <person name="Brown D.W."/>
            <person name="Naumann T.A."/>
            <person name="Divon H.H."/>
            <person name="Lysoe E."/>
            <person name="Uhlig S."/>
            <person name="Proctor R.H."/>
        </authorList>
    </citation>
    <scope>NUCLEOTIDE SEQUENCE</scope>
    <source>
        <strain evidence="8">NRRL 22465</strain>
    </source>
</reference>
<keyword evidence="5" id="KW-0560">Oxidoreductase</keyword>
<dbReference type="GO" id="GO:0071949">
    <property type="term" value="F:FAD binding"/>
    <property type="evidence" value="ECO:0007669"/>
    <property type="project" value="InterPro"/>
</dbReference>
<dbReference type="Pfam" id="PF08031">
    <property type="entry name" value="BBE"/>
    <property type="match status" value="1"/>
</dbReference>
<evidence type="ECO:0000313" key="8">
    <source>
        <dbReference type="EMBL" id="KAF4968656.1"/>
    </source>
</evidence>
<dbReference type="InterPro" id="IPR016166">
    <property type="entry name" value="FAD-bd_PCMH"/>
</dbReference>
<keyword evidence="3" id="KW-0285">Flavoprotein</keyword>
<organism evidence="8 9">
    <name type="scientific">Fusarium zealandicum</name>
    <dbReference type="NCBI Taxonomy" id="1053134"/>
    <lineage>
        <taxon>Eukaryota</taxon>
        <taxon>Fungi</taxon>
        <taxon>Dikarya</taxon>
        <taxon>Ascomycota</taxon>
        <taxon>Pezizomycotina</taxon>
        <taxon>Sordariomycetes</taxon>
        <taxon>Hypocreomycetidae</taxon>
        <taxon>Hypocreales</taxon>
        <taxon>Nectriaceae</taxon>
        <taxon>Fusarium</taxon>
        <taxon>Fusarium staphyleae species complex</taxon>
    </lineage>
</organism>
<reference evidence="8" key="2">
    <citation type="submission" date="2020-05" db="EMBL/GenBank/DDBJ databases">
        <authorList>
            <person name="Kim H.-S."/>
            <person name="Proctor R.H."/>
            <person name="Brown D.W."/>
        </authorList>
    </citation>
    <scope>NUCLEOTIDE SEQUENCE</scope>
    <source>
        <strain evidence="8">NRRL 22465</strain>
    </source>
</reference>
<comment type="cofactor">
    <cofactor evidence="1">
        <name>FAD</name>
        <dbReference type="ChEBI" id="CHEBI:57692"/>
    </cofactor>
</comment>
<accession>A0A8H4XC00</accession>
<evidence type="ECO:0000256" key="5">
    <source>
        <dbReference type="ARBA" id="ARBA00023002"/>
    </source>
</evidence>